<dbReference type="Pfam" id="PF00520">
    <property type="entry name" value="Ion_trans"/>
    <property type="match status" value="1"/>
</dbReference>
<dbReference type="InterPro" id="IPR005821">
    <property type="entry name" value="Ion_trans_dom"/>
</dbReference>
<dbReference type="Pfam" id="PF00027">
    <property type="entry name" value="cNMP_binding"/>
    <property type="match status" value="1"/>
</dbReference>
<feature type="compositionally biased region" description="Polar residues" evidence="5">
    <location>
        <begin position="1012"/>
        <end position="1026"/>
    </location>
</feature>
<feature type="region of interest" description="Disordered" evidence="5">
    <location>
        <begin position="826"/>
        <end position="850"/>
    </location>
</feature>
<dbReference type="InterPro" id="IPR050818">
    <property type="entry name" value="KCNH_animal-type"/>
</dbReference>
<comment type="caution">
    <text evidence="8">The sequence shown here is derived from an EMBL/GenBank/DDBJ whole genome shotgun (WGS) entry which is preliminary data.</text>
</comment>
<feature type="transmembrane region" description="Helical" evidence="6">
    <location>
        <begin position="456"/>
        <end position="475"/>
    </location>
</feature>
<dbReference type="PANTHER" id="PTHR10217">
    <property type="entry name" value="VOLTAGE AND LIGAND GATED POTASSIUM CHANNEL"/>
    <property type="match status" value="1"/>
</dbReference>
<name>A0A8S1PTY0_PARPR</name>
<feature type="transmembrane region" description="Helical" evidence="6">
    <location>
        <begin position="407"/>
        <end position="428"/>
    </location>
</feature>
<evidence type="ECO:0000256" key="4">
    <source>
        <dbReference type="ARBA" id="ARBA00023136"/>
    </source>
</evidence>
<feature type="transmembrane region" description="Helical" evidence="6">
    <location>
        <begin position="487"/>
        <end position="508"/>
    </location>
</feature>
<feature type="transmembrane region" description="Helical" evidence="6">
    <location>
        <begin position="353"/>
        <end position="373"/>
    </location>
</feature>
<evidence type="ECO:0000256" key="5">
    <source>
        <dbReference type="SAM" id="MobiDB-lite"/>
    </source>
</evidence>
<feature type="transmembrane region" description="Helical" evidence="6">
    <location>
        <begin position="276"/>
        <end position="294"/>
    </location>
</feature>
<keyword evidence="9" id="KW-1185">Reference proteome</keyword>
<protein>
    <recommendedName>
        <fullName evidence="7">Cyclic nucleotide-binding domain-containing protein</fullName>
    </recommendedName>
</protein>
<accession>A0A8S1PTY0</accession>
<evidence type="ECO:0000256" key="2">
    <source>
        <dbReference type="ARBA" id="ARBA00022692"/>
    </source>
</evidence>
<dbReference type="Proteomes" id="UP000688137">
    <property type="component" value="Unassembled WGS sequence"/>
</dbReference>
<dbReference type="EMBL" id="CAJJDM010000132">
    <property type="protein sequence ID" value="CAD8106038.1"/>
    <property type="molecule type" value="Genomic_DNA"/>
</dbReference>
<reference evidence="8" key="1">
    <citation type="submission" date="2021-01" db="EMBL/GenBank/DDBJ databases">
        <authorList>
            <consortium name="Genoscope - CEA"/>
            <person name="William W."/>
        </authorList>
    </citation>
    <scope>NUCLEOTIDE SEQUENCE</scope>
</reference>
<evidence type="ECO:0000256" key="1">
    <source>
        <dbReference type="ARBA" id="ARBA00004141"/>
    </source>
</evidence>
<keyword evidence="3 6" id="KW-1133">Transmembrane helix</keyword>
<dbReference type="OMA" id="VDCCKPT"/>
<organism evidence="8 9">
    <name type="scientific">Paramecium primaurelia</name>
    <dbReference type="NCBI Taxonomy" id="5886"/>
    <lineage>
        <taxon>Eukaryota</taxon>
        <taxon>Sar</taxon>
        <taxon>Alveolata</taxon>
        <taxon>Ciliophora</taxon>
        <taxon>Intramacronucleata</taxon>
        <taxon>Oligohymenophorea</taxon>
        <taxon>Peniculida</taxon>
        <taxon>Parameciidae</taxon>
        <taxon>Paramecium</taxon>
    </lineage>
</organism>
<feature type="domain" description="Cyclic nucleotide-binding" evidence="7">
    <location>
        <begin position="593"/>
        <end position="702"/>
    </location>
</feature>
<feature type="transmembrane region" description="Helical" evidence="6">
    <location>
        <begin position="314"/>
        <end position="332"/>
    </location>
</feature>
<dbReference type="CDD" id="cd00038">
    <property type="entry name" value="CAP_ED"/>
    <property type="match status" value="1"/>
</dbReference>
<evidence type="ECO:0000313" key="9">
    <source>
        <dbReference type="Proteomes" id="UP000688137"/>
    </source>
</evidence>
<feature type="compositionally biased region" description="Polar residues" evidence="5">
    <location>
        <begin position="826"/>
        <end position="844"/>
    </location>
</feature>
<evidence type="ECO:0000256" key="6">
    <source>
        <dbReference type="SAM" id="Phobius"/>
    </source>
</evidence>
<comment type="subcellular location">
    <subcellularLocation>
        <location evidence="1">Membrane</location>
        <topology evidence="1">Multi-pass membrane protein</topology>
    </subcellularLocation>
</comment>
<gene>
    <name evidence="8" type="ORF">PPRIM_AZ9-3.1.T1290065</name>
</gene>
<evidence type="ECO:0000313" key="8">
    <source>
        <dbReference type="EMBL" id="CAD8106038.1"/>
    </source>
</evidence>
<evidence type="ECO:0000259" key="7">
    <source>
        <dbReference type="PROSITE" id="PS50042"/>
    </source>
</evidence>
<dbReference type="InterPro" id="IPR000595">
    <property type="entry name" value="cNMP-bd_dom"/>
</dbReference>
<keyword evidence="2 6" id="KW-0812">Transmembrane</keyword>
<dbReference type="GO" id="GO:0005886">
    <property type="term" value="C:plasma membrane"/>
    <property type="evidence" value="ECO:0007669"/>
    <property type="project" value="TreeGrafter"/>
</dbReference>
<sequence length="1177" mass="138118">MKKKESPFFGLDNPVYSQNISSPRFEELLPIYSNDNAIDQPLEEALKDKRNIFERNNFGAMKDGHKEESSEDDLYLSSVSDNRYDQESARSRTNSLIRQQRSLSIQKNQQINQNSLKKVNTGLIIDSTFNLQVQGVKSSSKIDKYQSFVQQFELEEDKIRKNKELIQQKSNQTNELSSKRNSGINKGKIGLNGIWAVKGFIIIRLVSRFIQQLKTKTETIKFRLLTRKIFSVIGDFLILKYNFQKRATRLLHYLENCQDFLSRNIIVIRPDSKFKIIWDILLLLFIVMNIFYIPINISFNISTQGVFEYLFDLLPSWIFVAEIIINFNTAYYDKGLMHEDRKSIVKHYLKDNFFWDLIVVIPFLMSNMNIPFVRYTLLFRLTRLAPLMESIEEMLNLEENIQIVVDLLKLIFFLVLTGHFCGCAWHFVALTEYESFGITDNWLTHYDRQAFDYHWFDRYIISLYWSVITTVTVGYGDIVPVTTFERIFVIIVTLLLCGVFGYCISNIGNIFKQMSDKKTTYKFKLRQIHQHIRKRGLNLNLSLKVKKYFEYFFQLEQEEDSHAEIFISQLTKHLREEVLTDLYCNTLKKSRFLRENFKELTINNLCQFVKEKKVLPEEVLYSRFEQPTKVWFVLSGALEFVADHKNENDYYEATETFLKKVSSGAVLGEREFITQQPYEYKVRALKFTQMAYIDYEDFINVISENDSEYEIFCMKRDRLLFNPQYKGSGNVCEICEWTHNFIQCPFVFLQPNINKISSSFTAVRLNNRIKFPYRHTMKSRTRESLNDVQEGALKIIVGNLTEQEYTDDYLVSLGFQLTQNLEIDSQSGDEVSKNLNDSQSPTTSEKQKAFQKKSAKTMAGGITMDLKDIKESHDLKKSIINFQRIQFGKEKQKVLQLHKKEQQEKGIEVLEQSQILVLPNTTTNNKFYQKQLQNTPRRSSNFEELGSLKQSQKLGNVANPLDQDQNKCFMKQLSKNSEASEMQESLIRKQIEIQERRVQIGGEQRRKKRKTTIQLGQKAQRRSYQNQQTNLSPGLQQQLQKQQLVVTLDQKLKRQSIGESKKQMQTNQITSVGQIEFTGELVENTQGDSLQQKILDIVHSNENFQVDCCKPTIMYFPEFNIEAILKKIDYYYLYVKGVEKKMYKRSKSNRNLFERIKPSKNATIKSFLNNSRSQQDV</sequence>
<dbReference type="GO" id="GO:0005249">
    <property type="term" value="F:voltage-gated potassium channel activity"/>
    <property type="evidence" value="ECO:0007669"/>
    <property type="project" value="TreeGrafter"/>
</dbReference>
<dbReference type="AlphaFoldDB" id="A0A8S1PTY0"/>
<keyword evidence="4 6" id="KW-0472">Membrane</keyword>
<evidence type="ECO:0000256" key="3">
    <source>
        <dbReference type="ARBA" id="ARBA00022989"/>
    </source>
</evidence>
<dbReference type="PANTHER" id="PTHR10217:SF435">
    <property type="entry name" value="POTASSIUM VOLTAGE-GATED CHANNEL PROTEIN EAG"/>
    <property type="match status" value="1"/>
</dbReference>
<proteinExistence type="predicted"/>
<dbReference type="GO" id="GO:0042391">
    <property type="term" value="P:regulation of membrane potential"/>
    <property type="evidence" value="ECO:0007669"/>
    <property type="project" value="TreeGrafter"/>
</dbReference>
<feature type="region of interest" description="Disordered" evidence="5">
    <location>
        <begin position="1000"/>
        <end position="1026"/>
    </location>
</feature>
<dbReference type="SMART" id="SM00100">
    <property type="entry name" value="cNMP"/>
    <property type="match status" value="1"/>
</dbReference>
<dbReference type="PROSITE" id="PS50042">
    <property type="entry name" value="CNMP_BINDING_3"/>
    <property type="match status" value="1"/>
</dbReference>